<dbReference type="OrthoDB" id="410267at2759"/>
<dbReference type="SUPFAM" id="SSF103473">
    <property type="entry name" value="MFS general substrate transporter"/>
    <property type="match status" value="1"/>
</dbReference>
<feature type="transmembrane region" description="Helical" evidence="1">
    <location>
        <begin position="299"/>
        <end position="320"/>
    </location>
</feature>
<keyword evidence="1" id="KW-1133">Transmembrane helix</keyword>
<dbReference type="PANTHER" id="PTHR11360">
    <property type="entry name" value="MONOCARBOXYLATE TRANSPORTER"/>
    <property type="match status" value="1"/>
</dbReference>
<feature type="transmembrane region" description="Helical" evidence="1">
    <location>
        <begin position="276"/>
        <end position="293"/>
    </location>
</feature>
<feature type="transmembrane region" description="Helical" evidence="1">
    <location>
        <begin position="64"/>
        <end position="84"/>
    </location>
</feature>
<proteinExistence type="predicted"/>
<dbReference type="EMBL" id="JAIZAY010000001">
    <property type="protein sequence ID" value="KAJ8050443.1"/>
    <property type="molecule type" value="Genomic_DNA"/>
</dbReference>
<feature type="transmembrane region" description="Helical" evidence="1">
    <location>
        <begin position="39"/>
        <end position="58"/>
    </location>
</feature>
<dbReference type="AlphaFoldDB" id="A0A9Q1HM00"/>
<evidence type="ECO:0000313" key="2">
    <source>
        <dbReference type="EMBL" id="KAJ8050443.1"/>
    </source>
</evidence>
<organism evidence="2 3">
    <name type="scientific">Holothuria leucospilota</name>
    <name type="common">Black long sea cucumber</name>
    <name type="synonym">Mertensiothuria leucospilota</name>
    <dbReference type="NCBI Taxonomy" id="206669"/>
    <lineage>
        <taxon>Eukaryota</taxon>
        <taxon>Metazoa</taxon>
        <taxon>Echinodermata</taxon>
        <taxon>Eleutherozoa</taxon>
        <taxon>Echinozoa</taxon>
        <taxon>Holothuroidea</taxon>
        <taxon>Aspidochirotacea</taxon>
        <taxon>Aspidochirotida</taxon>
        <taxon>Holothuriidae</taxon>
        <taxon>Holothuria</taxon>
    </lineage>
</organism>
<feature type="transmembrane region" description="Helical" evidence="1">
    <location>
        <begin position="243"/>
        <end position="264"/>
    </location>
</feature>
<dbReference type="GO" id="GO:0008028">
    <property type="term" value="F:monocarboxylic acid transmembrane transporter activity"/>
    <property type="evidence" value="ECO:0007669"/>
    <property type="project" value="TreeGrafter"/>
</dbReference>
<evidence type="ECO:0000256" key="1">
    <source>
        <dbReference type="SAM" id="Phobius"/>
    </source>
</evidence>
<keyword evidence="3" id="KW-1185">Reference proteome</keyword>
<evidence type="ECO:0000313" key="3">
    <source>
        <dbReference type="Proteomes" id="UP001152320"/>
    </source>
</evidence>
<dbReference type="Gene3D" id="1.20.1250.20">
    <property type="entry name" value="MFS general substrate transporter like domains"/>
    <property type="match status" value="1"/>
</dbReference>
<gene>
    <name evidence="2" type="ORF">HOLleu_03652</name>
</gene>
<dbReference type="PANTHER" id="PTHR11360:SF303">
    <property type="entry name" value="MAJOR FACILITATOR SUPERFAMILY (MFS) PROFILE DOMAIN-CONTAINING PROTEIN"/>
    <property type="match status" value="1"/>
</dbReference>
<protein>
    <submittedName>
        <fullName evidence="2">Monocarboxylate transporter 2</fullName>
    </submittedName>
</protein>
<dbReference type="Proteomes" id="UP001152320">
    <property type="component" value="Chromosome 1"/>
</dbReference>
<feature type="transmembrane region" description="Helical" evidence="1">
    <location>
        <begin position="216"/>
        <end position="237"/>
    </location>
</feature>
<feature type="transmembrane region" description="Helical" evidence="1">
    <location>
        <begin position="128"/>
        <end position="146"/>
    </location>
</feature>
<name>A0A9Q1HM00_HOLLE</name>
<dbReference type="InterPro" id="IPR050327">
    <property type="entry name" value="Proton-linked_MCT"/>
</dbReference>
<reference evidence="2" key="1">
    <citation type="submission" date="2021-10" db="EMBL/GenBank/DDBJ databases">
        <title>Tropical sea cucumber genome reveals ecological adaptation and Cuvierian tubules defense mechanism.</title>
        <authorList>
            <person name="Chen T."/>
        </authorList>
    </citation>
    <scope>NUCLEOTIDE SEQUENCE</scope>
    <source>
        <strain evidence="2">Nanhai2018</strain>
        <tissue evidence="2">Muscle</tissue>
    </source>
</reference>
<sequence length="368" mass="40157">MDPSKNNIQATDICGPEEFSVGKGPFASLLLRVFTRRQVAVFGGCLIGTSYIYCGLCLKSVWQLFFAYTVAGIGLGLHMFAGYLNFCEHFHDNLGTAVSVAALSSFLGLATLPVFFQYLKTSFGLDNKLVLFGDFLLNFIVSAVAVSKPVRNLKQIQAVEAKQPDKEETCSFSKANNVDRNRYVEKEENNFQIYVRAWFAMFNHQNLAGIMVLEGLMFYIFVSWGLFLVSVGTSAGLNPDQAVLLSSTGGIGGFCGKLVAVELFRTEKMNAFTSTLLPLLCNAICFAGCALVRSFHPILLFTFVSGACIGVNSSGLIGLLPTMVCKSHFHQAFVTASFIEGIAMQLAGFTSGTLILKSLSLNFMDYFL</sequence>
<feature type="transmembrane region" description="Helical" evidence="1">
    <location>
        <begin position="96"/>
        <end position="116"/>
    </location>
</feature>
<accession>A0A9Q1HM00</accession>
<keyword evidence="1" id="KW-0812">Transmembrane</keyword>
<feature type="transmembrane region" description="Helical" evidence="1">
    <location>
        <begin position="332"/>
        <end position="356"/>
    </location>
</feature>
<keyword evidence="1" id="KW-0472">Membrane</keyword>
<dbReference type="InterPro" id="IPR036259">
    <property type="entry name" value="MFS_trans_sf"/>
</dbReference>
<comment type="caution">
    <text evidence="2">The sequence shown here is derived from an EMBL/GenBank/DDBJ whole genome shotgun (WGS) entry which is preliminary data.</text>
</comment>